<feature type="domain" description="Ig-like" evidence="5">
    <location>
        <begin position="13"/>
        <end position="113"/>
    </location>
</feature>
<evidence type="ECO:0000259" key="5">
    <source>
        <dbReference type="PROSITE" id="PS50835"/>
    </source>
</evidence>
<dbReference type="InterPro" id="IPR007110">
    <property type="entry name" value="Ig-like_dom"/>
</dbReference>
<dbReference type="SMART" id="SM00406">
    <property type="entry name" value="IGv"/>
    <property type="match status" value="1"/>
</dbReference>
<dbReference type="Pfam" id="PF07686">
    <property type="entry name" value="V-set"/>
    <property type="match status" value="1"/>
</dbReference>
<evidence type="ECO:0000313" key="7">
    <source>
        <dbReference type="Proteomes" id="UP000694563"/>
    </source>
</evidence>
<proteinExistence type="predicted"/>
<evidence type="ECO:0000256" key="4">
    <source>
        <dbReference type="SAM" id="MobiDB-lite"/>
    </source>
</evidence>
<dbReference type="AlphaFoldDB" id="A0A8C3U959"/>
<sequence>QRHLWHRNKRRNPRLRAVVTLLECGGDLQPPGGSLTLLCRGNGFDFGSFGMNWVRQRPGKTLEWLAGIFNDGSYIAYAPSVRGQFSISRDNGQSLVTLTMNSLKDEDSAVYFCAKGAYAGWTADAAGARYVDGFDPIPVTVSSPVPKCCSWSASPSSARCPWRSRTGPGLTTRTQCYHQCCRSMQQIPAPFQVFGGPSICRGSQNRTQTRGRAESGTPRGAGGPPQTPAGSRPPGALREQGEMGMRRQIRAWLGLGVALWGPWGCRNKDSVPSTS</sequence>
<feature type="compositionally biased region" description="Polar residues" evidence="4">
    <location>
        <begin position="201"/>
        <end position="210"/>
    </location>
</feature>
<dbReference type="PROSITE" id="PS50835">
    <property type="entry name" value="IG_LIKE"/>
    <property type="match status" value="1"/>
</dbReference>
<name>A0A8C3U959_CATUS</name>
<protein>
    <recommendedName>
        <fullName evidence="5">Ig-like domain-containing protein</fullName>
    </recommendedName>
</protein>
<dbReference type="InterPro" id="IPR036179">
    <property type="entry name" value="Ig-like_dom_sf"/>
</dbReference>
<reference evidence="6" key="1">
    <citation type="submission" date="2025-08" db="UniProtKB">
        <authorList>
            <consortium name="Ensembl"/>
        </authorList>
    </citation>
    <scope>IDENTIFICATION</scope>
</reference>
<keyword evidence="2" id="KW-1064">Adaptive immunity</keyword>
<keyword evidence="1" id="KW-0391">Immunity</keyword>
<dbReference type="FunFam" id="2.60.40.10:FF:002198">
    <property type="entry name" value="Immunoglobulin heavy variable 5-2"/>
    <property type="match status" value="1"/>
</dbReference>
<dbReference type="InterPro" id="IPR013783">
    <property type="entry name" value="Ig-like_fold"/>
</dbReference>
<feature type="region of interest" description="Disordered" evidence="4">
    <location>
        <begin position="200"/>
        <end position="238"/>
    </location>
</feature>
<dbReference type="InterPro" id="IPR013106">
    <property type="entry name" value="Ig_V-set"/>
</dbReference>
<dbReference type="Gene3D" id="2.60.40.10">
    <property type="entry name" value="Immunoglobulins"/>
    <property type="match status" value="1"/>
</dbReference>
<evidence type="ECO:0000256" key="2">
    <source>
        <dbReference type="ARBA" id="ARBA00023130"/>
    </source>
</evidence>
<keyword evidence="3" id="KW-1280">Immunoglobulin</keyword>
<evidence type="ECO:0000313" key="6">
    <source>
        <dbReference type="Ensembl" id="ENSCUSP00005010833.1"/>
    </source>
</evidence>
<dbReference type="GO" id="GO:0005576">
    <property type="term" value="C:extracellular region"/>
    <property type="evidence" value="ECO:0007669"/>
    <property type="project" value="UniProtKB-ARBA"/>
</dbReference>
<dbReference type="PANTHER" id="PTHR23266">
    <property type="entry name" value="IMMUNOGLOBULIN HEAVY CHAIN"/>
    <property type="match status" value="1"/>
</dbReference>
<dbReference type="Proteomes" id="UP000694563">
    <property type="component" value="Unassembled WGS sequence"/>
</dbReference>
<reference evidence="6" key="2">
    <citation type="submission" date="2025-09" db="UniProtKB">
        <authorList>
            <consortium name="Ensembl"/>
        </authorList>
    </citation>
    <scope>IDENTIFICATION</scope>
</reference>
<dbReference type="GO" id="GO:0002250">
    <property type="term" value="P:adaptive immune response"/>
    <property type="evidence" value="ECO:0007669"/>
    <property type="project" value="UniProtKB-KW"/>
</dbReference>
<dbReference type="GO" id="GO:0019814">
    <property type="term" value="C:immunoglobulin complex"/>
    <property type="evidence" value="ECO:0007669"/>
    <property type="project" value="UniProtKB-KW"/>
</dbReference>
<dbReference type="Ensembl" id="ENSCUST00005011289.1">
    <property type="protein sequence ID" value="ENSCUSP00005010833.1"/>
    <property type="gene ID" value="ENSCUSG00005006989.1"/>
</dbReference>
<dbReference type="InterPro" id="IPR050199">
    <property type="entry name" value="IgHV"/>
</dbReference>
<evidence type="ECO:0000256" key="1">
    <source>
        <dbReference type="ARBA" id="ARBA00022859"/>
    </source>
</evidence>
<accession>A0A8C3U959</accession>
<dbReference type="SUPFAM" id="SSF48726">
    <property type="entry name" value="Immunoglobulin"/>
    <property type="match status" value="1"/>
</dbReference>
<organism evidence="6 7">
    <name type="scientific">Catharus ustulatus</name>
    <name type="common">Russet-backed thrush</name>
    <name type="synonym">Hylocichla ustulatus</name>
    <dbReference type="NCBI Taxonomy" id="91951"/>
    <lineage>
        <taxon>Eukaryota</taxon>
        <taxon>Metazoa</taxon>
        <taxon>Chordata</taxon>
        <taxon>Craniata</taxon>
        <taxon>Vertebrata</taxon>
        <taxon>Euteleostomi</taxon>
        <taxon>Archelosauria</taxon>
        <taxon>Archosauria</taxon>
        <taxon>Dinosauria</taxon>
        <taxon>Saurischia</taxon>
        <taxon>Theropoda</taxon>
        <taxon>Coelurosauria</taxon>
        <taxon>Aves</taxon>
        <taxon>Neognathae</taxon>
        <taxon>Neoaves</taxon>
        <taxon>Telluraves</taxon>
        <taxon>Australaves</taxon>
        <taxon>Passeriformes</taxon>
        <taxon>Turdidae</taxon>
        <taxon>Catharus</taxon>
    </lineage>
</organism>
<evidence type="ECO:0000256" key="3">
    <source>
        <dbReference type="ARBA" id="ARBA00043265"/>
    </source>
</evidence>
<keyword evidence="7" id="KW-1185">Reference proteome</keyword>